<evidence type="ECO:0000313" key="5">
    <source>
        <dbReference type="Proteomes" id="UP001165135"/>
    </source>
</evidence>
<dbReference type="EMBL" id="BSTJ01000018">
    <property type="protein sequence ID" value="GLY81266.1"/>
    <property type="molecule type" value="Genomic_DNA"/>
</dbReference>
<feature type="compositionally biased region" description="Polar residues" evidence="2">
    <location>
        <begin position="1"/>
        <end position="10"/>
    </location>
</feature>
<feature type="domain" description="Calpain catalytic" evidence="3">
    <location>
        <begin position="84"/>
        <end position="377"/>
    </location>
</feature>
<feature type="active site" evidence="1">
    <location>
        <position position="133"/>
    </location>
</feature>
<evidence type="ECO:0000256" key="2">
    <source>
        <dbReference type="SAM" id="MobiDB-lite"/>
    </source>
</evidence>
<evidence type="ECO:0000313" key="4">
    <source>
        <dbReference type="EMBL" id="GLY81266.1"/>
    </source>
</evidence>
<dbReference type="PROSITE" id="PS50203">
    <property type="entry name" value="CALPAIN_CAT"/>
    <property type="match status" value="1"/>
</dbReference>
<accession>A0A9W6RRL7</accession>
<dbReference type="RefSeq" id="WP_285635485.1">
    <property type="nucleotide sequence ID" value="NZ_BSTJ01000018.1"/>
</dbReference>
<evidence type="ECO:0000256" key="1">
    <source>
        <dbReference type="PROSITE-ProRule" id="PRU00239"/>
    </source>
</evidence>
<name>A0A9W6RRL7_9ACTN</name>
<keyword evidence="1" id="KW-0378">Hydrolase</keyword>
<keyword evidence="1" id="KW-0645">Protease</keyword>
<gene>
    <name evidence="4" type="ORF">Airi01_095330</name>
</gene>
<reference evidence="4" key="1">
    <citation type="submission" date="2023-03" db="EMBL/GenBank/DDBJ databases">
        <title>Actinoallomurus iriomotensis NBRC 103681.</title>
        <authorList>
            <person name="Ichikawa N."/>
            <person name="Sato H."/>
            <person name="Tonouchi N."/>
        </authorList>
    </citation>
    <scope>NUCLEOTIDE SEQUENCE</scope>
    <source>
        <strain evidence="4">NBRC 103681</strain>
    </source>
</reference>
<feature type="region of interest" description="Disordered" evidence="2">
    <location>
        <begin position="1"/>
        <end position="96"/>
    </location>
</feature>
<feature type="compositionally biased region" description="Basic and acidic residues" evidence="2">
    <location>
        <begin position="67"/>
        <end position="93"/>
    </location>
</feature>
<dbReference type="GO" id="GO:0004198">
    <property type="term" value="F:calcium-dependent cysteine-type endopeptidase activity"/>
    <property type="evidence" value="ECO:0007669"/>
    <property type="project" value="InterPro"/>
</dbReference>
<dbReference type="Proteomes" id="UP001165135">
    <property type="component" value="Unassembled WGS sequence"/>
</dbReference>
<organism evidence="4 5">
    <name type="scientific">Actinoallomurus iriomotensis</name>
    <dbReference type="NCBI Taxonomy" id="478107"/>
    <lineage>
        <taxon>Bacteria</taxon>
        <taxon>Bacillati</taxon>
        <taxon>Actinomycetota</taxon>
        <taxon>Actinomycetes</taxon>
        <taxon>Streptosporangiales</taxon>
        <taxon>Thermomonosporaceae</taxon>
        <taxon>Actinoallomurus</taxon>
    </lineage>
</organism>
<dbReference type="GO" id="GO:0006508">
    <property type="term" value="P:proteolysis"/>
    <property type="evidence" value="ECO:0007669"/>
    <property type="project" value="UniProtKB-KW"/>
</dbReference>
<dbReference type="InterPro" id="IPR001300">
    <property type="entry name" value="Peptidase_C2_calpain_cat"/>
</dbReference>
<dbReference type="SUPFAM" id="SSF54001">
    <property type="entry name" value="Cysteine proteinases"/>
    <property type="match status" value="1"/>
</dbReference>
<proteinExistence type="predicted"/>
<sequence>MAATDGTTDAEQVENGKAADRPPPPPDHPGQEPEGAPSRREARRALAAAEGVSRENDRAAPGGPPDARAEDRPLERTDEPYEVKPPEIVRDYYPEIPPTAQDRYFVRDQLNPVPLFDGDPSRDQVIQGQVGDCGVVATIGAVAAHRPEAIRNAIEQIGEGTYEITLHEIAEATPGDPVARPAGRTRTFLVNDELPVRTDRSTRPPAGIDVESCGWPALMEKVIAAEDQTWDPPKKDDWDQAWTGWHKLSVDRDRAEAGLGPAPDEAPTGYNRLDIGSTAYERADLLTRLTGEEAEVRPIPGERQGEDALLGAFGNQLDAGKPVLVGTRNRRAATERLPDGIIAGHAYEVTKVENGRIHVRNPWGSDHPEPMTPETFWEYYRGYNPDGTRDGNYTTLK</sequence>
<dbReference type="InterPro" id="IPR038765">
    <property type="entry name" value="Papain-like_cys_pep_sf"/>
</dbReference>
<dbReference type="AlphaFoldDB" id="A0A9W6RRL7"/>
<comment type="caution">
    <text evidence="4">The sequence shown here is derived from an EMBL/GenBank/DDBJ whole genome shotgun (WGS) entry which is preliminary data.</text>
</comment>
<keyword evidence="1" id="KW-0788">Thiol protease</keyword>
<evidence type="ECO:0000259" key="3">
    <source>
        <dbReference type="PROSITE" id="PS50203"/>
    </source>
</evidence>
<protein>
    <recommendedName>
        <fullName evidence="3">Calpain catalytic domain-containing protein</fullName>
    </recommendedName>
</protein>
<feature type="active site" evidence="1">
    <location>
        <position position="345"/>
    </location>
</feature>
<feature type="active site" evidence="1">
    <location>
        <position position="361"/>
    </location>
</feature>